<gene>
    <name evidence="1" type="ORF">X975_21971</name>
</gene>
<protein>
    <submittedName>
        <fullName evidence="1">Abnormal spindle-like microcephaly-associated protein-like protein</fullName>
    </submittedName>
</protein>
<dbReference type="Proteomes" id="UP000054359">
    <property type="component" value="Unassembled WGS sequence"/>
</dbReference>
<dbReference type="AlphaFoldDB" id="A0A087UL68"/>
<reference evidence="1 2" key="1">
    <citation type="submission" date="2013-11" db="EMBL/GenBank/DDBJ databases">
        <title>Genome sequencing of Stegodyphus mimosarum.</title>
        <authorList>
            <person name="Bechsgaard J."/>
        </authorList>
    </citation>
    <scope>NUCLEOTIDE SEQUENCE [LARGE SCALE GENOMIC DNA]</scope>
</reference>
<feature type="non-terminal residue" evidence="1">
    <location>
        <position position="83"/>
    </location>
</feature>
<sequence>MEKQETAFTVWLNYILTPSDGTESSPDIKIDSAKIWIESLKNMSSVPAPSKEELSLKTYTAIKQLNKLRKSSCNLFQSEDIAK</sequence>
<keyword evidence="2" id="KW-1185">Reference proteome</keyword>
<evidence type="ECO:0000313" key="1">
    <source>
        <dbReference type="EMBL" id="KFM78107.1"/>
    </source>
</evidence>
<proteinExistence type="predicted"/>
<name>A0A087UL68_STEMI</name>
<dbReference type="STRING" id="407821.A0A087UL68"/>
<dbReference type="OrthoDB" id="2148418at2759"/>
<organism evidence="1 2">
    <name type="scientific">Stegodyphus mimosarum</name>
    <name type="common">African social velvet spider</name>
    <dbReference type="NCBI Taxonomy" id="407821"/>
    <lineage>
        <taxon>Eukaryota</taxon>
        <taxon>Metazoa</taxon>
        <taxon>Ecdysozoa</taxon>
        <taxon>Arthropoda</taxon>
        <taxon>Chelicerata</taxon>
        <taxon>Arachnida</taxon>
        <taxon>Araneae</taxon>
        <taxon>Araneomorphae</taxon>
        <taxon>Entelegynae</taxon>
        <taxon>Eresoidea</taxon>
        <taxon>Eresidae</taxon>
        <taxon>Stegodyphus</taxon>
    </lineage>
</organism>
<accession>A0A087UL68</accession>
<evidence type="ECO:0000313" key="2">
    <source>
        <dbReference type="Proteomes" id="UP000054359"/>
    </source>
</evidence>
<dbReference type="EMBL" id="KK120357">
    <property type="protein sequence ID" value="KFM78107.1"/>
    <property type="molecule type" value="Genomic_DNA"/>
</dbReference>